<organism evidence="2 3">
    <name type="scientific">Trichonephila inaurata madagascariensis</name>
    <dbReference type="NCBI Taxonomy" id="2747483"/>
    <lineage>
        <taxon>Eukaryota</taxon>
        <taxon>Metazoa</taxon>
        <taxon>Ecdysozoa</taxon>
        <taxon>Arthropoda</taxon>
        <taxon>Chelicerata</taxon>
        <taxon>Arachnida</taxon>
        <taxon>Araneae</taxon>
        <taxon>Araneomorphae</taxon>
        <taxon>Entelegynae</taxon>
        <taxon>Araneoidea</taxon>
        <taxon>Nephilidae</taxon>
        <taxon>Trichonephila</taxon>
        <taxon>Trichonephila inaurata</taxon>
    </lineage>
</organism>
<dbReference type="InterPro" id="IPR000477">
    <property type="entry name" value="RT_dom"/>
</dbReference>
<comment type="caution">
    <text evidence="2">The sequence shown here is derived from an EMBL/GenBank/DDBJ whole genome shotgun (WGS) entry which is preliminary data.</text>
</comment>
<gene>
    <name evidence="2" type="ORF">TNIN_43591</name>
</gene>
<dbReference type="PANTHER" id="PTHR36688:SF1">
    <property type="entry name" value="ENDONUCLEASE_EXONUCLEASE_PHOSPHATASE DOMAIN-CONTAINING PROTEIN"/>
    <property type="match status" value="1"/>
</dbReference>
<dbReference type="Proteomes" id="UP000886998">
    <property type="component" value="Unassembled WGS sequence"/>
</dbReference>
<sequence length="172" mass="20547">MNQEPPQKSQRSWNFRKVNGDFDEHLSFFTQLIQDAALRKTYQDLEELCHYSHILKPGKAATSYKNYRAISLTCIICKLTERIMHTRLMQWIMKNNALHFYQTAYRAKHSTVEKLFYLCQSVINGFQEKPHKKTTMVLIDLCDAFYRESMETYTDQHRSCNRHIIKRSDLDK</sequence>
<dbReference type="AlphaFoldDB" id="A0A8X6XZ43"/>
<evidence type="ECO:0000259" key="1">
    <source>
        <dbReference type="Pfam" id="PF00078"/>
    </source>
</evidence>
<feature type="domain" description="Reverse transcriptase" evidence="1">
    <location>
        <begin position="56"/>
        <end position="147"/>
    </location>
</feature>
<dbReference type="InterPro" id="IPR052560">
    <property type="entry name" value="RdDP_mobile_element"/>
</dbReference>
<keyword evidence="3" id="KW-1185">Reference proteome</keyword>
<reference evidence="2" key="1">
    <citation type="submission" date="2020-08" db="EMBL/GenBank/DDBJ databases">
        <title>Multicomponent nature underlies the extraordinary mechanical properties of spider dragline silk.</title>
        <authorList>
            <person name="Kono N."/>
            <person name="Nakamura H."/>
            <person name="Mori M."/>
            <person name="Yoshida Y."/>
            <person name="Ohtoshi R."/>
            <person name="Malay A.D."/>
            <person name="Moran D.A.P."/>
            <person name="Tomita M."/>
            <person name="Numata K."/>
            <person name="Arakawa K."/>
        </authorList>
    </citation>
    <scope>NUCLEOTIDE SEQUENCE</scope>
</reference>
<accession>A0A8X6XZ43</accession>
<evidence type="ECO:0000313" key="2">
    <source>
        <dbReference type="EMBL" id="GFY60026.1"/>
    </source>
</evidence>
<protein>
    <recommendedName>
        <fullName evidence="1">Reverse transcriptase domain-containing protein</fullName>
    </recommendedName>
</protein>
<dbReference type="OrthoDB" id="6436339at2759"/>
<evidence type="ECO:0000313" key="3">
    <source>
        <dbReference type="Proteomes" id="UP000886998"/>
    </source>
</evidence>
<proteinExistence type="predicted"/>
<dbReference type="EMBL" id="BMAV01012939">
    <property type="protein sequence ID" value="GFY60026.1"/>
    <property type="molecule type" value="Genomic_DNA"/>
</dbReference>
<name>A0A8X6XZ43_9ARAC</name>
<dbReference type="PANTHER" id="PTHR36688">
    <property type="entry name" value="ENDO/EXONUCLEASE/PHOSPHATASE DOMAIN-CONTAINING PROTEIN"/>
    <property type="match status" value="1"/>
</dbReference>
<dbReference type="Pfam" id="PF00078">
    <property type="entry name" value="RVT_1"/>
    <property type="match status" value="1"/>
</dbReference>